<dbReference type="AlphaFoldDB" id="A0A921I011"/>
<gene>
    <name evidence="1" type="ORF">K8V82_01315</name>
</gene>
<accession>A0A921I011</accession>
<evidence type="ECO:0000313" key="1">
    <source>
        <dbReference type="EMBL" id="HJF93419.1"/>
    </source>
</evidence>
<sequence length="103" mass="12012">MRIRKRMDSAILFSVKGKNKYKLLKLECLFCTLFSHSAIIAGERKNVHYYIGILAKVGKIEEDKLYKIEVCRIISSENDIIKPEMEQAVWNTVITGEKRKCFK</sequence>
<comment type="caution">
    <text evidence="1">The sequence shown here is derived from an EMBL/GenBank/DDBJ whole genome shotgun (WGS) entry which is preliminary data.</text>
</comment>
<protein>
    <submittedName>
        <fullName evidence="1">Uncharacterized protein</fullName>
    </submittedName>
</protein>
<dbReference type="EMBL" id="DYVY01000025">
    <property type="protein sequence ID" value="HJF93419.1"/>
    <property type="molecule type" value="Genomic_DNA"/>
</dbReference>
<reference evidence="1" key="1">
    <citation type="journal article" date="2021" name="PeerJ">
        <title>Extensive microbial diversity within the chicken gut microbiome revealed by metagenomics and culture.</title>
        <authorList>
            <person name="Gilroy R."/>
            <person name="Ravi A."/>
            <person name="Getino M."/>
            <person name="Pursley I."/>
            <person name="Horton D.L."/>
            <person name="Alikhan N.F."/>
            <person name="Baker D."/>
            <person name="Gharbi K."/>
            <person name="Hall N."/>
            <person name="Watson M."/>
            <person name="Adriaenssens E.M."/>
            <person name="Foster-Nyarko E."/>
            <person name="Jarju S."/>
            <person name="Secka A."/>
            <person name="Antonio M."/>
            <person name="Oren A."/>
            <person name="Chaudhuri R.R."/>
            <person name="La Ragione R."/>
            <person name="Hildebrand F."/>
            <person name="Pallen M.J."/>
        </authorList>
    </citation>
    <scope>NUCLEOTIDE SEQUENCE</scope>
    <source>
        <strain evidence="1">ChiSjej5B23-16112</strain>
    </source>
</reference>
<dbReference type="Proteomes" id="UP000769156">
    <property type="component" value="Unassembled WGS sequence"/>
</dbReference>
<name>A0A921I011_9FIRM</name>
<proteinExistence type="predicted"/>
<reference evidence="1" key="2">
    <citation type="submission" date="2021-09" db="EMBL/GenBank/DDBJ databases">
        <authorList>
            <person name="Gilroy R."/>
        </authorList>
    </citation>
    <scope>NUCLEOTIDE SEQUENCE</scope>
    <source>
        <strain evidence="1">ChiSjej5B23-16112</strain>
    </source>
</reference>
<organism evidence="1 2">
    <name type="scientific">Lachnoclostridium phocaeense</name>
    <dbReference type="NCBI Taxonomy" id="1871021"/>
    <lineage>
        <taxon>Bacteria</taxon>
        <taxon>Bacillati</taxon>
        <taxon>Bacillota</taxon>
        <taxon>Clostridia</taxon>
        <taxon>Lachnospirales</taxon>
        <taxon>Lachnospiraceae</taxon>
    </lineage>
</organism>
<evidence type="ECO:0000313" key="2">
    <source>
        <dbReference type="Proteomes" id="UP000769156"/>
    </source>
</evidence>